<dbReference type="InterPro" id="IPR036259">
    <property type="entry name" value="MFS_trans_sf"/>
</dbReference>
<dbReference type="InterPro" id="IPR004752">
    <property type="entry name" value="AmpG_permease/AT-1"/>
</dbReference>
<comment type="caution">
    <text evidence="8">The sequence shown here is derived from an EMBL/GenBank/DDBJ whole genome shotgun (WGS) entry which is preliminary data.</text>
</comment>
<name>A0ABS2DWT0_9BACT</name>
<comment type="subcellular location">
    <subcellularLocation>
        <location evidence="1">Membrane</location>
        <topology evidence="1">Multi-pass membrane protein</topology>
    </subcellularLocation>
</comment>
<feature type="transmembrane region" description="Helical" evidence="7">
    <location>
        <begin position="75"/>
        <end position="93"/>
    </location>
</feature>
<feature type="transmembrane region" description="Helical" evidence="7">
    <location>
        <begin position="377"/>
        <end position="396"/>
    </location>
</feature>
<comment type="similarity">
    <text evidence="2">Belongs to the major facilitator superfamily. Folate-biopterin transporter (TC 2.A.71) family.</text>
</comment>
<evidence type="ECO:0000256" key="3">
    <source>
        <dbReference type="ARBA" id="ARBA00022448"/>
    </source>
</evidence>
<feature type="transmembrane region" description="Helical" evidence="7">
    <location>
        <begin position="429"/>
        <end position="448"/>
    </location>
</feature>
<dbReference type="EMBL" id="JACLYZ010000002">
    <property type="protein sequence ID" value="MBM6733929.1"/>
    <property type="molecule type" value="Genomic_DNA"/>
</dbReference>
<keyword evidence="4 7" id="KW-0812">Transmembrane</keyword>
<dbReference type="Gene3D" id="1.20.1250.20">
    <property type="entry name" value="MFS general substrate transporter like domains"/>
    <property type="match status" value="2"/>
</dbReference>
<feature type="transmembrane region" description="Helical" evidence="7">
    <location>
        <begin position="481"/>
        <end position="502"/>
    </location>
</feature>
<dbReference type="InterPro" id="IPR039309">
    <property type="entry name" value="BT1"/>
</dbReference>
<feature type="transmembrane region" description="Helical" evidence="7">
    <location>
        <begin position="46"/>
        <end position="63"/>
    </location>
</feature>
<evidence type="ECO:0000256" key="6">
    <source>
        <dbReference type="ARBA" id="ARBA00023136"/>
    </source>
</evidence>
<evidence type="ECO:0000256" key="2">
    <source>
        <dbReference type="ARBA" id="ARBA00007015"/>
    </source>
</evidence>
<protein>
    <submittedName>
        <fullName evidence="8">MFS transporter</fullName>
    </submittedName>
</protein>
<dbReference type="PANTHER" id="PTHR12778">
    <property type="entry name" value="SOLUTE CARRIER FAMILY 33 ACETYL-COA TRANSPORTER -RELATED"/>
    <property type="match status" value="1"/>
</dbReference>
<evidence type="ECO:0000313" key="9">
    <source>
        <dbReference type="Proteomes" id="UP000766986"/>
    </source>
</evidence>
<proteinExistence type="inferred from homology"/>
<dbReference type="Proteomes" id="UP000766986">
    <property type="component" value="Unassembled WGS sequence"/>
</dbReference>
<evidence type="ECO:0000256" key="4">
    <source>
        <dbReference type="ARBA" id="ARBA00022692"/>
    </source>
</evidence>
<feature type="transmembrane region" description="Helical" evidence="7">
    <location>
        <begin position="12"/>
        <end position="34"/>
    </location>
</feature>
<feature type="transmembrane region" description="Helical" evidence="7">
    <location>
        <begin position="514"/>
        <end position="531"/>
    </location>
</feature>
<evidence type="ECO:0000256" key="7">
    <source>
        <dbReference type="SAM" id="Phobius"/>
    </source>
</evidence>
<keyword evidence="5 7" id="KW-1133">Transmembrane helix</keyword>
<feature type="transmembrane region" description="Helical" evidence="7">
    <location>
        <begin position="537"/>
        <end position="562"/>
    </location>
</feature>
<accession>A0ABS2DWT0</accession>
<sequence>MNKLTKKTNPWAWIPTLYFAQGLPYVAVMTISVIMYKRLGMSNTDIALYTGWLGLPWVIKPFWSPFVDIIKTKRWWTLAMQWIVAVALAGIAFTIPTEFYVQFTFAIFMLMGFASATHDIAADGFYMLALSEHEQSLYVGIRSTFYRIATVMGQGILVILAGVIEMNSGLEPVKIQVVADPSKPVAAAGLPLFITPTDDGQTLSFLTSDATVQASIQAPTSATDEQGQTIPFAEYAALMRDSVNNMNVRNGFVKGSLITKGAPAVTATATQESAFRTWLRNTFGEKHATNTGETANNIALAAVRLNHQPAPGESIVLNVEYKDGDQSIKLEQSKLSTRFEFNESNWNKPAYLYFEIDHKLTERTEANFVGTSGNIPLAWLVVFIVLSVFFFLVAIYHSWILPRPASDTTHKSTDAGSIVRGFIDAFRTFFTKMPFWQTVAAIGFMLLYRFPEAQLTKIIQPFLLDPIDKGGLGLTTGEVGLVYGTVGIIGLTLGGIIGGVAAAKGGLKKWLQPMAWSMSLTCLTFVYLSYFQDHSLITVNICVFIEQFGYGFGFTAYMLYLIYYSEGEFKTSHYAICTGFMALSMMLGMIAGWLQETIGYRHFFVWTMICCITTIGMAALVKVDPKFGKKEE</sequence>
<gene>
    <name evidence="8" type="ORF">H7U35_01625</name>
</gene>
<evidence type="ECO:0000256" key="5">
    <source>
        <dbReference type="ARBA" id="ARBA00022989"/>
    </source>
</evidence>
<feature type="transmembrane region" description="Helical" evidence="7">
    <location>
        <begin position="574"/>
        <end position="594"/>
    </location>
</feature>
<dbReference type="SUPFAM" id="SSF103473">
    <property type="entry name" value="MFS general substrate transporter"/>
    <property type="match status" value="2"/>
</dbReference>
<organism evidence="8 9">
    <name type="scientific">Mediterranea massiliensis</name>
    <dbReference type="NCBI Taxonomy" id="1841865"/>
    <lineage>
        <taxon>Bacteria</taxon>
        <taxon>Pseudomonadati</taxon>
        <taxon>Bacteroidota</taxon>
        <taxon>Bacteroidia</taxon>
        <taxon>Bacteroidales</taxon>
        <taxon>Bacteroidaceae</taxon>
        <taxon>Mediterranea</taxon>
    </lineage>
</organism>
<keyword evidence="3" id="KW-0813">Transport</keyword>
<keyword evidence="9" id="KW-1185">Reference proteome</keyword>
<keyword evidence="6 7" id="KW-0472">Membrane</keyword>
<dbReference type="PANTHER" id="PTHR12778:SF10">
    <property type="entry name" value="MAJOR FACILITATOR SUPERFAMILY DOMAIN-CONTAINING PROTEIN 3"/>
    <property type="match status" value="1"/>
</dbReference>
<feature type="transmembrane region" description="Helical" evidence="7">
    <location>
        <begin position="99"/>
        <end position="117"/>
    </location>
</feature>
<evidence type="ECO:0000256" key="1">
    <source>
        <dbReference type="ARBA" id="ARBA00004141"/>
    </source>
</evidence>
<evidence type="ECO:0000313" key="8">
    <source>
        <dbReference type="EMBL" id="MBM6733929.1"/>
    </source>
</evidence>
<reference evidence="8 9" key="1">
    <citation type="journal article" date="2021" name="Sci. Rep.">
        <title>The distribution of antibiotic resistance genes in chicken gut microbiota commensals.</title>
        <authorList>
            <person name="Juricova H."/>
            <person name="Matiasovicova J."/>
            <person name="Kubasova T."/>
            <person name="Cejkova D."/>
            <person name="Rychlik I."/>
        </authorList>
    </citation>
    <scope>NUCLEOTIDE SEQUENCE [LARGE SCALE GENOMIC DNA]</scope>
    <source>
        <strain evidence="8 9">An772</strain>
    </source>
</reference>
<feature type="transmembrane region" description="Helical" evidence="7">
    <location>
        <begin position="600"/>
        <end position="621"/>
    </location>
</feature>
<dbReference type="Pfam" id="PF03092">
    <property type="entry name" value="BT1"/>
    <property type="match status" value="1"/>
</dbReference>